<evidence type="ECO:0008006" key="4">
    <source>
        <dbReference type="Google" id="ProtNLM"/>
    </source>
</evidence>
<protein>
    <recommendedName>
        <fullName evidence="4">Serpentine Receptor, class I</fullName>
    </recommendedName>
</protein>
<comment type="caution">
    <text evidence="2">The sequence shown here is derived from an EMBL/GenBank/DDBJ whole genome shotgun (WGS) entry which is preliminary data.</text>
</comment>
<evidence type="ECO:0000256" key="1">
    <source>
        <dbReference type="SAM" id="Phobius"/>
    </source>
</evidence>
<dbReference type="PANTHER" id="PTHR46964:SF2">
    <property type="entry name" value="SERPENTINE RECEPTOR, CLASS T"/>
    <property type="match status" value="1"/>
</dbReference>
<keyword evidence="3" id="KW-1185">Reference proteome</keyword>
<feature type="transmembrane region" description="Helical" evidence="1">
    <location>
        <begin position="93"/>
        <end position="115"/>
    </location>
</feature>
<evidence type="ECO:0000313" key="3">
    <source>
        <dbReference type="Proteomes" id="UP001152747"/>
    </source>
</evidence>
<dbReference type="OrthoDB" id="5826569at2759"/>
<feature type="transmembrane region" description="Helical" evidence="1">
    <location>
        <begin position="48"/>
        <end position="73"/>
    </location>
</feature>
<dbReference type="PANTHER" id="PTHR46964">
    <property type="entry name" value="SERPENTINE RECEPTOR, CLASS I-RELATED"/>
    <property type="match status" value="1"/>
</dbReference>
<proteinExistence type="predicted"/>
<keyword evidence="1" id="KW-0472">Membrane</keyword>
<keyword evidence="1" id="KW-0812">Transmembrane</keyword>
<feature type="transmembrane region" description="Helical" evidence="1">
    <location>
        <begin position="280"/>
        <end position="298"/>
    </location>
</feature>
<dbReference type="Proteomes" id="UP001152747">
    <property type="component" value="Unassembled WGS sequence"/>
</dbReference>
<organism evidence="2 3">
    <name type="scientific">Caenorhabditis angaria</name>
    <dbReference type="NCBI Taxonomy" id="860376"/>
    <lineage>
        <taxon>Eukaryota</taxon>
        <taxon>Metazoa</taxon>
        <taxon>Ecdysozoa</taxon>
        <taxon>Nematoda</taxon>
        <taxon>Chromadorea</taxon>
        <taxon>Rhabditida</taxon>
        <taxon>Rhabditina</taxon>
        <taxon>Rhabditomorpha</taxon>
        <taxon>Rhabditoidea</taxon>
        <taxon>Rhabditidae</taxon>
        <taxon>Peloderinae</taxon>
        <taxon>Caenorhabditis</taxon>
    </lineage>
</organism>
<dbReference type="EMBL" id="CANHGI010000001">
    <property type="protein sequence ID" value="CAI5439017.1"/>
    <property type="molecule type" value="Genomic_DNA"/>
</dbReference>
<name>A0A9P1I5E9_9PELO</name>
<keyword evidence="1" id="KW-1133">Transmembrane helix</keyword>
<gene>
    <name evidence="2" type="ORF">CAMP_LOCUS1654</name>
</gene>
<dbReference type="Pfam" id="PF10327">
    <property type="entry name" value="7TM_GPCR_Sri"/>
    <property type="match status" value="1"/>
</dbReference>
<feature type="transmembrane region" description="Helical" evidence="1">
    <location>
        <begin position="191"/>
        <end position="219"/>
    </location>
</feature>
<reference evidence="2" key="1">
    <citation type="submission" date="2022-11" db="EMBL/GenBank/DDBJ databases">
        <authorList>
            <person name="Kikuchi T."/>
        </authorList>
    </citation>
    <scope>NUCLEOTIDE SEQUENCE</scope>
    <source>
        <strain evidence="2">PS1010</strain>
    </source>
</reference>
<evidence type="ECO:0000313" key="2">
    <source>
        <dbReference type="EMBL" id="CAI5439017.1"/>
    </source>
</evidence>
<dbReference type="InterPro" id="IPR019429">
    <property type="entry name" value="7TM_GPCR_serpentine_rcpt_Sri"/>
</dbReference>
<feature type="transmembrane region" description="Helical" evidence="1">
    <location>
        <begin position="240"/>
        <end position="268"/>
    </location>
</feature>
<dbReference type="AlphaFoldDB" id="A0A9P1I5E9"/>
<feature type="transmembrane region" description="Helical" evidence="1">
    <location>
        <begin position="135"/>
        <end position="153"/>
    </location>
</feature>
<feature type="transmembrane region" description="Helical" evidence="1">
    <location>
        <begin position="12"/>
        <end position="36"/>
    </location>
</feature>
<accession>A0A9P1I5E9</accession>
<sequence>MPLECLKYAPDYYRLTLHIIGALSVPINATGIYLVMRHSPKNSSYKYCQLYVQLVTVFVELHMSWTCPGYYYFPLMGGINTNEFMADYIPTHTSVVLYFFLFAFELPSILSCFIYRNEAAAEMNTAMRMPKYLTYFIAVSSHTFPFVVLVLLLKSQLTYEQKKEILQLYYPSCMHVLDLKGFEAYDYRYNYYTAAVGLSAMIYIFFYGFYGLFLAMHTMSILQKMKKHMSAATYKMHRTAIIALTLQCICPFAFICIPINIIFTVIVFEQYELTALATNTMFMIAAHSMVSTMTMIYCNSNYREILKNNFIRIIGCGRCGLNSTTLIEPSISVVRSNAGARNISRSY</sequence>